<dbReference type="InterPro" id="IPR050266">
    <property type="entry name" value="AB_hydrolase_sf"/>
</dbReference>
<dbReference type="RefSeq" id="WP_193537190.1">
    <property type="nucleotide sequence ID" value="NZ_JADCLJ010000020.1"/>
</dbReference>
<keyword evidence="3" id="KW-1185">Reference proteome</keyword>
<sequence length="303" mass="34885">MLKQKFVMTNGVRLNVMVTEEVYTETIVFLHYSSGDVTVWNSLLPYFKDEYNIVIPDFRGHGESDKPESGYTMDDFANDLLGLFDALKLEKVHIVGSSLGVDVAVKAIPSLGSRVLSFICEGPPQSMFGPFGVYNLSGQEKEEKIQELHLQRRVKQYPEYTSKHELIEAGKANITNAGLPLNEFISTTIENNVTETIEGTFRWKMPRVVMDEFMEDFYLINFEELFKEITCPVLFIPSEGEWDSESFREFMEELKQCLPYFKAVKIPGASHAFTMFYQYDEMATEMKAFFTKIKTLHPKQDTR</sequence>
<evidence type="ECO:0000313" key="2">
    <source>
        <dbReference type="EMBL" id="MBE4909019.1"/>
    </source>
</evidence>
<dbReference type="Pfam" id="PF00561">
    <property type="entry name" value="Abhydrolase_1"/>
    <property type="match status" value="1"/>
</dbReference>
<dbReference type="GO" id="GO:0016787">
    <property type="term" value="F:hydrolase activity"/>
    <property type="evidence" value="ECO:0007669"/>
    <property type="project" value="UniProtKB-KW"/>
</dbReference>
<organism evidence="2 3">
    <name type="scientific">Litchfieldia luteola</name>
    <dbReference type="NCBI Taxonomy" id="682179"/>
    <lineage>
        <taxon>Bacteria</taxon>
        <taxon>Bacillati</taxon>
        <taxon>Bacillota</taxon>
        <taxon>Bacilli</taxon>
        <taxon>Bacillales</taxon>
        <taxon>Bacillaceae</taxon>
        <taxon>Litchfieldia</taxon>
    </lineage>
</organism>
<dbReference type="EMBL" id="JADCLJ010000020">
    <property type="protein sequence ID" value="MBE4909019.1"/>
    <property type="molecule type" value="Genomic_DNA"/>
</dbReference>
<dbReference type="Proteomes" id="UP001516662">
    <property type="component" value="Unassembled WGS sequence"/>
</dbReference>
<dbReference type="SUPFAM" id="SSF53474">
    <property type="entry name" value="alpha/beta-Hydrolases"/>
    <property type="match status" value="1"/>
</dbReference>
<dbReference type="PANTHER" id="PTHR43798:SF33">
    <property type="entry name" value="HYDROLASE, PUTATIVE (AFU_ORTHOLOGUE AFUA_2G14860)-RELATED"/>
    <property type="match status" value="1"/>
</dbReference>
<feature type="domain" description="AB hydrolase-1" evidence="1">
    <location>
        <begin position="27"/>
        <end position="123"/>
    </location>
</feature>
<protein>
    <submittedName>
        <fullName evidence="2">Alpha/beta hydrolase</fullName>
    </submittedName>
</protein>
<comment type="caution">
    <text evidence="2">The sequence shown here is derived from an EMBL/GenBank/DDBJ whole genome shotgun (WGS) entry which is preliminary data.</text>
</comment>
<evidence type="ECO:0000259" key="1">
    <source>
        <dbReference type="Pfam" id="PF00561"/>
    </source>
</evidence>
<reference evidence="2 3" key="1">
    <citation type="submission" date="2020-10" db="EMBL/GenBank/DDBJ databases">
        <title>Bacillus sp. HD4P25, an endophyte from a halophyte.</title>
        <authorList>
            <person name="Sun J.-Q."/>
        </authorList>
    </citation>
    <scope>NUCLEOTIDE SEQUENCE [LARGE SCALE GENOMIC DNA]</scope>
    <source>
        <strain evidence="2 3">YIM 93174</strain>
    </source>
</reference>
<dbReference type="InterPro" id="IPR000073">
    <property type="entry name" value="AB_hydrolase_1"/>
</dbReference>
<dbReference type="PANTHER" id="PTHR43798">
    <property type="entry name" value="MONOACYLGLYCEROL LIPASE"/>
    <property type="match status" value="1"/>
</dbReference>
<gene>
    <name evidence="2" type="ORF">IMZ08_13200</name>
</gene>
<evidence type="ECO:0000313" key="3">
    <source>
        <dbReference type="Proteomes" id="UP001516662"/>
    </source>
</evidence>
<proteinExistence type="predicted"/>
<dbReference type="InterPro" id="IPR029058">
    <property type="entry name" value="AB_hydrolase_fold"/>
</dbReference>
<dbReference type="Gene3D" id="3.40.50.1820">
    <property type="entry name" value="alpha/beta hydrolase"/>
    <property type="match status" value="1"/>
</dbReference>
<name>A0ABR9QKJ4_9BACI</name>
<accession>A0ABR9QKJ4</accession>
<keyword evidence="2" id="KW-0378">Hydrolase</keyword>